<name>A0A0A9XEX8_LYGHE</name>
<feature type="non-terminal residue" evidence="2">
    <location>
        <position position="1"/>
    </location>
</feature>
<dbReference type="AlphaFoldDB" id="A0A0A9XEX8"/>
<reference evidence="2" key="1">
    <citation type="journal article" date="2014" name="PLoS ONE">
        <title>Transcriptome-Based Identification of ABC Transporters in the Western Tarnished Plant Bug Lygus hesperus.</title>
        <authorList>
            <person name="Hull J.J."/>
            <person name="Chaney K."/>
            <person name="Geib S.M."/>
            <person name="Fabrick J.A."/>
            <person name="Brent C.S."/>
            <person name="Walsh D."/>
            <person name="Lavine L.C."/>
        </authorList>
    </citation>
    <scope>NUCLEOTIDE SEQUENCE</scope>
</reference>
<proteinExistence type="predicted"/>
<organism evidence="2">
    <name type="scientific">Lygus hesperus</name>
    <name type="common">Western plant bug</name>
    <dbReference type="NCBI Taxonomy" id="30085"/>
    <lineage>
        <taxon>Eukaryota</taxon>
        <taxon>Metazoa</taxon>
        <taxon>Ecdysozoa</taxon>
        <taxon>Arthropoda</taxon>
        <taxon>Hexapoda</taxon>
        <taxon>Insecta</taxon>
        <taxon>Pterygota</taxon>
        <taxon>Neoptera</taxon>
        <taxon>Paraneoptera</taxon>
        <taxon>Hemiptera</taxon>
        <taxon>Heteroptera</taxon>
        <taxon>Panheteroptera</taxon>
        <taxon>Cimicomorpha</taxon>
        <taxon>Miridae</taxon>
        <taxon>Mirini</taxon>
        <taxon>Lygus</taxon>
    </lineage>
</organism>
<evidence type="ECO:0000256" key="1">
    <source>
        <dbReference type="SAM" id="MobiDB-lite"/>
    </source>
</evidence>
<accession>A0A0A9XEX8</accession>
<feature type="region of interest" description="Disordered" evidence="1">
    <location>
        <begin position="98"/>
        <end position="128"/>
    </location>
</feature>
<dbReference type="EMBL" id="GBHO01025065">
    <property type="protein sequence ID" value="JAG18539.1"/>
    <property type="molecule type" value="Transcribed_RNA"/>
</dbReference>
<feature type="non-terminal residue" evidence="2">
    <location>
        <position position="128"/>
    </location>
</feature>
<evidence type="ECO:0000313" key="2">
    <source>
        <dbReference type="EMBL" id="JAG18539.1"/>
    </source>
</evidence>
<feature type="compositionally biased region" description="Low complexity" evidence="1">
    <location>
        <begin position="103"/>
        <end position="128"/>
    </location>
</feature>
<protein>
    <submittedName>
        <fullName evidence="2">Uncharacterized protein</fullName>
    </submittedName>
</protein>
<sequence length="128" mass="13367">NGNEYLRTSVQRCVETGGEPQPPRQPFILPAEWIVSQTVEAQTYKLAKLTPTTVHYDAQHPQLRRVYDSIYRANGVTSVAQLHAQFAIGKLVVGTGTIGGGDMSSSSSTSGGSSSSSSSGGSSSSSSS</sequence>
<gene>
    <name evidence="2" type="ORF">CM83_104508</name>
</gene>
<reference evidence="2" key="2">
    <citation type="submission" date="2014-07" db="EMBL/GenBank/DDBJ databases">
        <authorList>
            <person name="Hull J."/>
        </authorList>
    </citation>
    <scope>NUCLEOTIDE SEQUENCE</scope>
</reference>